<feature type="region of interest" description="Disordered" evidence="6">
    <location>
        <begin position="155"/>
        <end position="186"/>
    </location>
</feature>
<feature type="compositionally biased region" description="Basic and acidic residues" evidence="6">
    <location>
        <begin position="231"/>
        <end position="240"/>
    </location>
</feature>
<protein>
    <submittedName>
        <fullName evidence="7">Securin</fullName>
    </submittedName>
</protein>
<keyword evidence="8" id="KW-1185">Reference proteome</keyword>
<dbReference type="InterPro" id="IPR006940">
    <property type="entry name" value="Securin_separation_inhibitor"/>
</dbReference>
<proteinExistence type="inferred from homology"/>
<keyword evidence="4" id="KW-0963">Cytoplasm</keyword>
<dbReference type="Proteomes" id="UP001377567">
    <property type="component" value="Unassembled WGS sequence"/>
</dbReference>
<evidence type="ECO:0000313" key="7">
    <source>
        <dbReference type="EMBL" id="GMM55580.1"/>
    </source>
</evidence>
<accession>A0AAV5RVZ4</accession>
<name>A0AAV5RVZ4_MAUHU</name>
<keyword evidence="5" id="KW-0539">Nucleus</keyword>
<feature type="region of interest" description="Disordered" evidence="6">
    <location>
        <begin position="231"/>
        <end position="260"/>
    </location>
</feature>
<dbReference type="AlphaFoldDB" id="A0AAV5RVZ4"/>
<feature type="compositionally biased region" description="Gly residues" evidence="6">
    <location>
        <begin position="46"/>
        <end position="56"/>
    </location>
</feature>
<feature type="compositionally biased region" description="Basic residues" evidence="6">
    <location>
        <begin position="242"/>
        <end position="251"/>
    </location>
</feature>
<sequence length="290" mass="30505">MNDIGKENEVLPRTPRAQVKKALGAGAAGSRVRRLPLASKDSNRGTAGGAAGGNIGAKGARKGALHLKKYGSILYQGQQGLGGANDARAGVAGLPRVKSLVLKDLDSGKDIHTHSDDSDDDMGILSWLRGLSEEPGEPASHGPGLFGGQGLKALLEHDNDSSDSGSEVETVPLRQDPLPYVPDGVEPLDLEDLRRLDAAPSLHLATTDELSDSSDSQVQLLPLAILPTEETHTHTHDARPTPHSHSHSARTHRPDDDDDDASLELALATPLDSQYAGLGLDADDLADLLR</sequence>
<dbReference type="EMBL" id="BTGD01000005">
    <property type="protein sequence ID" value="GMM55580.1"/>
    <property type="molecule type" value="Genomic_DNA"/>
</dbReference>
<evidence type="ECO:0000256" key="3">
    <source>
        <dbReference type="ARBA" id="ARBA00009264"/>
    </source>
</evidence>
<dbReference type="GO" id="GO:0051276">
    <property type="term" value="P:chromosome organization"/>
    <property type="evidence" value="ECO:0007669"/>
    <property type="project" value="InterPro"/>
</dbReference>
<dbReference type="GO" id="GO:0005634">
    <property type="term" value="C:nucleus"/>
    <property type="evidence" value="ECO:0007669"/>
    <property type="project" value="UniProtKB-SubCell"/>
</dbReference>
<comment type="caution">
    <text evidence="7">The sequence shown here is derived from an EMBL/GenBank/DDBJ whole genome shotgun (WGS) entry which is preliminary data.</text>
</comment>
<evidence type="ECO:0000256" key="4">
    <source>
        <dbReference type="ARBA" id="ARBA00022490"/>
    </source>
</evidence>
<evidence type="ECO:0000256" key="2">
    <source>
        <dbReference type="ARBA" id="ARBA00004496"/>
    </source>
</evidence>
<evidence type="ECO:0000256" key="5">
    <source>
        <dbReference type="ARBA" id="ARBA00023242"/>
    </source>
</evidence>
<feature type="compositionally biased region" description="Basic and acidic residues" evidence="6">
    <location>
        <begin position="1"/>
        <end position="10"/>
    </location>
</feature>
<organism evidence="7 8">
    <name type="scientific">Maudiozyma humilis</name>
    <name type="common">Sour dough yeast</name>
    <name type="synonym">Kazachstania humilis</name>
    <dbReference type="NCBI Taxonomy" id="51915"/>
    <lineage>
        <taxon>Eukaryota</taxon>
        <taxon>Fungi</taxon>
        <taxon>Dikarya</taxon>
        <taxon>Ascomycota</taxon>
        <taxon>Saccharomycotina</taxon>
        <taxon>Saccharomycetes</taxon>
        <taxon>Saccharomycetales</taxon>
        <taxon>Saccharomycetaceae</taxon>
        <taxon>Maudiozyma</taxon>
    </lineage>
</organism>
<comment type="subcellular location">
    <subcellularLocation>
        <location evidence="2">Cytoplasm</location>
    </subcellularLocation>
    <subcellularLocation>
        <location evidence="1">Nucleus</location>
    </subcellularLocation>
</comment>
<evidence type="ECO:0000256" key="6">
    <source>
        <dbReference type="SAM" id="MobiDB-lite"/>
    </source>
</evidence>
<comment type="similarity">
    <text evidence="3">Belongs to the securin family.</text>
</comment>
<feature type="region of interest" description="Disordered" evidence="6">
    <location>
        <begin position="1"/>
        <end position="58"/>
    </location>
</feature>
<evidence type="ECO:0000256" key="1">
    <source>
        <dbReference type="ARBA" id="ARBA00004123"/>
    </source>
</evidence>
<dbReference type="GO" id="GO:0005737">
    <property type="term" value="C:cytoplasm"/>
    <property type="evidence" value="ECO:0007669"/>
    <property type="project" value="UniProtKB-SubCell"/>
</dbReference>
<reference evidence="7 8" key="1">
    <citation type="journal article" date="2023" name="Elife">
        <title>Identification of key yeast species and microbe-microbe interactions impacting larval growth of Drosophila in the wild.</title>
        <authorList>
            <person name="Mure A."/>
            <person name="Sugiura Y."/>
            <person name="Maeda R."/>
            <person name="Honda K."/>
            <person name="Sakurai N."/>
            <person name="Takahashi Y."/>
            <person name="Watada M."/>
            <person name="Katoh T."/>
            <person name="Gotoh A."/>
            <person name="Gotoh Y."/>
            <person name="Taniguchi I."/>
            <person name="Nakamura K."/>
            <person name="Hayashi T."/>
            <person name="Katayama T."/>
            <person name="Uemura T."/>
            <person name="Hattori Y."/>
        </authorList>
    </citation>
    <scope>NUCLEOTIDE SEQUENCE [LARGE SCALE GENOMIC DNA]</scope>
    <source>
        <strain evidence="7 8">KH-74</strain>
    </source>
</reference>
<dbReference type="Pfam" id="PF04856">
    <property type="entry name" value="Securin"/>
    <property type="match status" value="1"/>
</dbReference>
<gene>
    <name evidence="7" type="ORF">DAKH74_021960</name>
</gene>
<evidence type="ECO:0000313" key="8">
    <source>
        <dbReference type="Proteomes" id="UP001377567"/>
    </source>
</evidence>